<proteinExistence type="inferred from homology"/>
<dbReference type="CDD" id="cd05389">
    <property type="entry name" value="CobQ_N"/>
    <property type="match status" value="1"/>
</dbReference>
<dbReference type="Proteomes" id="UP000189933">
    <property type="component" value="Unassembled WGS sequence"/>
</dbReference>
<evidence type="ECO:0000313" key="8">
    <source>
        <dbReference type="Proteomes" id="UP000189933"/>
    </source>
</evidence>
<name>A0A1T4LQV8_9FIRM</name>
<feature type="active site" description="Nucleophile" evidence="4">
    <location>
        <position position="331"/>
    </location>
</feature>
<dbReference type="PANTHER" id="PTHR21343:SF1">
    <property type="entry name" value="COBYRIC ACID SYNTHASE"/>
    <property type="match status" value="1"/>
</dbReference>
<dbReference type="Pfam" id="PF01656">
    <property type="entry name" value="CbiA"/>
    <property type="match status" value="1"/>
</dbReference>
<dbReference type="CDD" id="cd01750">
    <property type="entry name" value="GATase1_CobQ"/>
    <property type="match status" value="1"/>
</dbReference>
<feature type="domain" description="CobQ/CobB/MinD/ParA nucleotide binding" evidence="5">
    <location>
        <begin position="6"/>
        <end position="231"/>
    </location>
</feature>
<keyword evidence="2 4" id="KW-0169">Cobalamin biosynthesis</keyword>
<dbReference type="PANTHER" id="PTHR21343">
    <property type="entry name" value="DETHIOBIOTIN SYNTHETASE"/>
    <property type="match status" value="1"/>
</dbReference>
<evidence type="ECO:0000313" key="7">
    <source>
        <dbReference type="EMBL" id="SJZ57063.1"/>
    </source>
</evidence>
<dbReference type="SUPFAM" id="SSF52540">
    <property type="entry name" value="P-loop containing nucleoside triphosphate hydrolases"/>
    <property type="match status" value="1"/>
</dbReference>
<comment type="similarity">
    <text evidence="4">Belongs to the CobB/CobQ family. CobQ subfamily.</text>
</comment>
<evidence type="ECO:0000259" key="6">
    <source>
        <dbReference type="Pfam" id="PF07685"/>
    </source>
</evidence>
<gene>
    <name evidence="4" type="primary">cobQ</name>
    <name evidence="7" type="ORF">SAMN02745885_00257</name>
</gene>
<dbReference type="InterPro" id="IPR029062">
    <property type="entry name" value="Class_I_gatase-like"/>
</dbReference>
<dbReference type="RefSeq" id="WP_078664413.1">
    <property type="nucleotide sequence ID" value="NZ_FUXM01000002.1"/>
</dbReference>
<comment type="function">
    <text evidence="4">Catalyzes amidations at positions B, D, E, and G on adenosylcobyrinic A,C-diamide. NH(2) groups are provided by glutamine, and one molecule of ATP is hydrogenolyzed for each amidation.</text>
</comment>
<keyword evidence="8" id="KW-1185">Reference proteome</keyword>
<evidence type="ECO:0000256" key="3">
    <source>
        <dbReference type="ARBA" id="ARBA00022962"/>
    </source>
</evidence>
<dbReference type="GO" id="GO:0009236">
    <property type="term" value="P:cobalamin biosynthetic process"/>
    <property type="evidence" value="ECO:0007669"/>
    <property type="project" value="UniProtKB-UniRule"/>
</dbReference>
<dbReference type="NCBIfam" id="NF001989">
    <property type="entry name" value="PRK00784.1"/>
    <property type="match status" value="1"/>
</dbReference>
<dbReference type="NCBIfam" id="TIGR00313">
    <property type="entry name" value="cobQ"/>
    <property type="match status" value="1"/>
</dbReference>
<accession>A0A1T4LQV8</accession>
<dbReference type="UniPathway" id="UPA00148"/>
<dbReference type="InterPro" id="IPR011698">
    <property type="entry name" value="GATase_3"/>
</dbReference>
<dbReference type="SUPFAM" id="SSF52317">
    <property type="entry name" value="Class I glutamine amidotransferase-like"/>
    <property type="match status" value="1"/>
</dbReference>
<organism evidence="7 8">
    <name type="scientific">Carboxydocella sporoproducens DSM 16521</name>
    <dbReference type="NCBI Taxonomy" id="1121270"/>
    <lineage>
        <taxon>Bacteria</taxon>
        <taxon>Bacillati</taxon>
        <taxon>Bacillota</taxon>
        <taxon>Clostridia</taxon>
        <taxon>Eubacteriales</taxon>
        <taxon>Clostridiales Family XVI. Incertae Sedis</taxon>
        <taxon>Carboxydocella</taxon>
    </lineage>
</organism>
<evidence type="ECO:0000259" key="5">
    <source>
        <dbReference type="Pfam" id="PF01656"/>
    </source>
</evidence>
<comment type="pathway">
    <text evidence="1 4">Cofactor biosynthesis; adenosylcobalamin biosynthesis.</text>
</comment>
<evidence type="ECO:0000256" key="2">
    <source>
        <dbReference type="ARBA" id="ARBA00022573"/>
    </source>
</evidence>
<dbReference type="InterPro" id="IPR004459">
    <property type="entry name" value="CobQ_synth"/>
</dbReference>
<dbReference type="InterPro" id="IPR027417">
    <property type="entry name" value="P-loop_NTPase"/>
</dbReference>
<feature type="active site" evidence="4">
    <location>
        <position position="436"/>
    </location>
</feature>
<sequence length="501" mass="55721">MAAKTIMVQGTGSNVGKSLIVAGLCRILKEQGLKVAPFKAQNMALNSYITYEGGEIGRAQALQAEAAGILPSVDMNPILLKPAGNMQSQVVVLGKPLGNMSAREYHNTWSLQAWKIVTDAFHRLANQYDVIVIEGAGSPAEINLKDTEIVNMRVAKYARSPVLLVGDIDRGGVLASLVGTMELLEPEERQLIKGFIINKFRGDVNLFLPAIEILERKTLVPVLGVLPYQKLALEEEDSMSIQSKPLPPNGLDIVVIRLPQISNFTDFDALKFEPDVGVRFESDPSAAGNPDAIIIPGSKNTISDLNFLRTSGWESYLKSAQTQGIPIVGICGGYQMLGEKIYDPHGVEGTKRFETGLGFIKMKTEFWPEKTTTISNGILTNKFFNLEESGLDVKGYEIHMGQTILDPSETPFIKLDDNRTDGAITAHGQIWGTYFHGIFDNDQFRRNWLNYLRQRKKLLPITTLRNYKEWREYNLTQLGNLIKENLNMEYLMKLIENGIEG</sequence>
<dbReference type="PROSITE" id="PS51273">
    <property type="entry name" value="GATASE_TYPE_1"/>
    <property type="match status" value="1"/>
</dbReference>
<dbReference type="GO" id="GO:0003824">
    <property type="term" value="F:catalytic activity"/>
    <property type="evidence" value="ECO:0007669"/>
    <property type="project" value="InterPro"/>
</dbReference>
<evidence type="ECO:0000256" key="1">
    <source>
        <dbReference type="ARBA" id="ARBA00004953"/>
    </source>
</evidence>
<dbReference type="AlphaFoldDB" id="A0A1T4LQV8"/>
<dbReference type="Pfam" id="PF07685">
    <property type="entry name" value="GATase_3"/>
    <property type="match status" value="1"/>
</dbReference>
<evidence type="ECO:0000256" key="4">
    <source>
        <dbReference type="HAMAP-Rule" id="MF_00028"/>
    </source>
</evidence>
<dbReference type="Gene3D" id="3.40.50.300">
    <property type="entry name" value="P-loop containing nucleotide triphosphate hydrolases"/>
    <property type="match status" value="1"/>
</dbReference>
<keyword evidence="3 4" id="KW-0315">Glutamine amidotransferase</keyword>
<dbReference type="Gene3D" id="3.40.50.880">
    <property type="match status" value="1"/>
</dbReference>
<dbReference type="InterPro" id="IPR047045">
    <property type="entry name" value="CobQ_N"/>
</dbReference>
<dbReference type="GO" id="GO:0015420">
    <property type="term" value="F:ABC-type vitamin B12 transporter activity"/>
    <property type="evidence" value="ECO:0007669"/>
    <property type="project" value="UniProtKB-UniRule"/>
</dbReference>
<protein>
    <recommendedName>
        <fullName evidence="4">Cobyric acid synthase</fullName>
    </recommendedName>
</protein>
<reference evidence="8" key="1">
    <citation type="submission" date="2017-02" db="EMBL/GenBank/DDBJ databases">
        <authorList>
            <person name="Varghese N."/>
            <person name="Submissions S."/>
        </authorList>
    </citation>
    <scope>NUCLEOTIDE SEQUENCE [LARGE SCALE GENOMIC DNA]</scope>
    <source>
        <strain evidence="8">DSM 16521</strain>
    </source>
</reference>
<dbReference type="HAMAP" id="MF_00028">
    <property type="entry name" value="CobQ"/>
    <property type="match status" value="1"/>
</dbReference>
<dbReference type="EMBL" id="FUXM01000002">
    <property type="protein sequence ID" value="SJZ57063.1"/>
    <property type="molecule type" value="Genomic_DNA"/>
</dbReference>
<dbReference type="PROSITE" id="PS51274">
    <property type="entry name" value="GATASE_COBBQ"/>
    <property type="match status" value="1"/>
</dbReference>
<dbReference type="InterPro" id="IPR033949">
    <property type="entry name" value="CobQ_GATase1"/>
</dbReference>
<dbReference type="InterPro" id="IPR002586">
    <property type="entry name" value="CobQ/CobB/MinD/ParA_Nub-bd_dom"/>
</dbReference>
<feature type="domain" description="CobB/CobQ-like glutamine amidotransferase" evidence="6">
    <location>
        <begin position="252"/>
        <end position="444"/>
    </location>
</feature>